<dbReference type="RefSeq" id="WP_041888772.1">
    <property type="nucleotide sequence ID" value="NZ_CP010817.1"/>
</dbReference>
<protein>
    <recommendedName>
        <fullName evidence="3">pEK499-p136 HEPN domain-containing protein</fullName>
    </recommendedName>
</protein>
<proteinExistence type="predicted"/>
<dbReference type="KEGG" id="mpw:MPR_0448"/>
<evidence type="ECO:0000313" key="1">
    <source>
        <dbReference type="EMBL" id="SEP90012.1"/>
    </source>
</evidence>
<evidence type="ECO:0000313" key="2">
    <source>
        <dbReference type="Proteomes" id="UP000183496"/>
    </source>
</evidence>
<dbReference type="EMBL" id="FOFY01000001">
    <property type="protein sequence ID" value="SEP90012.1"/>
    <property type="molecule type" value="Genomic_DNA"/>
</dbReference>
<reference evidence="1 2" key="1">
    <citation type="submission" date="2016-10" db="EMBL/GenBank/DDBJ databases">
        <authorList>
            <person name="Varghese N."/>
            <person name="Submissions S."/>
        </authorList>
    </citation>
    <scope>NUCLEOTIDE SEQUENCE [LARGE SCALE GENOMIC DNA]</scope>
    <source>
        <strain evidence="2">DSM 19823 / KCTC 23066 / CCTCC M 208030 / D25</strain>
    </source>
</reference>
<sequence>MTDWNLIIQGNISLLWIQECLKPENENKTIKDLLNEYRLKNENVTILNPGCLFMAAYLLFLYPKESEIVSTNLSFINTGIFDIITMGVKSPDESKEEYIVRRIRNSLAHGNFEIDDNLVITFEDNNSAKTNLFRTKIRFNQFGELINNFMQESKNTRYNK</sequence>
<accession>A0AAJ4W194</accession>
<evidence type="ECO:0008006" key="3">
    <source>
        <dbReference type="Google" id="ProtNLM"/>
    </source>
</evidence>
<name>A0AAJ4W194_MYRPR</name>
<comment type="caution">
    <text evidence="1">The sequence shown here is derived from an EMBL/GenBank/DDBJ whole genome shotgun (WGS) entry which is preliminary data.</text>
</comment>
<organism evidence="1 2">
    <name type="scientific">Myroides profundi</name>
    <dbReference type="NCBI Taxonomy" id="480520"/>
    <lineage>
        <taxon>Bacteria</taxon>
        <taxon>Pseudomonadati</taxon>
        <taxon>Bacteroidota</taxon>
        <taxon>Flavobacteriia</taxon>
        <taxon>Flavobacteriales</taxon>
        <taxon>Flavobacteriaceae</taxon>
        <taxon>Myroides</taxon>
    </lineage>
</organism>
<dbReference type="Proteomes" id="UP000183496">
    <property type="component" value="Unassembled WGS sequence"/>
</dbReference>
<gene>
    <name evidence="1" type="ORF">SAMN04488089_10142</name>
</gene>
<keyword evidence="2" id="KW-1185">Reference proteome</keyword>
<dbReference type="AlphaFoldDB" id="A0AAJ4W194"/>